<accession>A0A0E3ZS81</accession>
<dbReference type="GO" id="GO:0000156">
    <property type="term" value="F:phosphorelay response regulator activity"/>
    <property type="evidence" value="ECO:0007669"/>
    <property type="project" value="InterPro"/>
</dbReference>
<feature type="domain" description="Response regulatory" evidence="2">
    <location>
        <begin position="6"/>
        <end position="117"/>
    </location>
</feature>
<dbReference type="SMART" id="SM00448">
    <property type="entry name" value="REC"/>
    <property type="match status" value="1"/>
</dbReference>
<dbReference type="InterPro" id="IPR007492">
    <property type="entry name" value="LytTR_DNA-bd_dom"/>
</dbReference>
<dbReference type="PANTHER" id="PTHR37299:SF1">
    <property type="entry name" value="STAGE 0 SPORULATION PROTEIN A HOMOLOG"/>
    <property type="match status" value="1"/>
</dbReference>
<feature type="domain" description="HTH LytTR-type" evidence="3">
    <location>
        <begin position="141"/>
        <end position="239"/>
    </location>
</feature>
<dbReference type="HOGENOM" id="CLU_000445_14_1_10"/>
<protein>
    <recommendedName>
        <fullName evidence="6">LytTR family transcriptional regulator</fullName>
    </recommendedName>
</protein>
<dbReference type="GO" id="GO:0003677">
    <property type="term" value="F:DNA binding"/>
    <property type="evidence" value="ECO:0007669"/>
    <property type="project" value="InterPro"/>
</dbReference>
<sequence>MVKSYNALIVDDSPSDVAILTEYISEANMAVTPYTTDQVTEAYQVLNRQPIDLIFLDMDINGASGFDLLALLPSHPPIIVISAHPAYAVDCFDLDIVDFIQKPYTSSRLYRAISRALTPEQAPSSSTALPTLLTKPARETIYLKAGRRTERFFLDEIQLIEAYGIYSKLHLTHTMSVVNEKISQLESLLPANQFIRIHKSFIVNTAYITGVEPKAIYLDKTRLIIGVTFRDHVHSQLKQLGVEQ</sequence>
<dbReference type="InterPro" id="IPR001789">
    <property type="entry name" value="Sig_transdc_resp-reg_receiver"/>
</dbReference>
<dbReference type="Pfam" id="PF04397">
    <property type="entry name" value="LytTR"/>
    <property type="match status" value="1"/>
</dbReference>
<evidence type="ECO:0000259" key="3">
    <source>
        <dbReference type="PROSITE" id="PS50930"/>
    </source>
</evidence>
<dbReference type="EMBL" id="CP010429">
    <property type="protein sequence ID" value="AKD54003.1"/>
    <property type="molecule type" value="Genomic_DNA"/>
</dbReference>
<dbReference type="Pfam" id="PF00072">
    <property type="entry name" value="Response_reg"/>
    <property type="match status" value="1"/>
</dbReference>
<evidence type="ECO:0000256" key="1">
    <source>
        <dbReference type="PROSITE-ProRule" id="PRU00169"/>
    </source>
</evidence>
<keyword evidence="5" id="KW-1185">Reference proteome</keyword>
<organism evidence="4 5">
    <name type="scientific">Spirosoma radiotolerans</name>
    <dbReference type="NCBI Taxonomy" id="1379870"/>
    <lineage>
        <taxon>Bacteria</taxon>
        <taxon>Pseudomonadati</taxon>
        <taxon>Bacteroidota</taxon>
        <taxon>Cytophagia</taxon>
        <taxon>Cytophagales</taxon>
        <taxon>Cytophagaceae</taxon>
        <taxon>Spirosoma</taxon>
    </lineage>
</organism>
<dbReference type="SMART" id="SM00850">
    <property type="entry name" value="LytTR"/>
    <property type="match status" value="1"/>
</dbReference>
<name>A0A0E3ZS81_9BACT</name>
<evidence type="ECO:0000259" key="2">
    <source>
        <dbReference type="PROSITE" id="PS50110"/>
    </source>
</evidence>
<dbReference type="PROSITE" id="PS50110">
    <property type="entry name" value="RESPONSE_REGULATORY"/>
    <property type="match status" value="1"/>
</dbReference>
<dbReference type="PROSITE" id="PS50930">
    <property type="entry name" value="HTH_LYTTR"/>
    <property type="match status" value="1"/>
</dbReference>
<dbReference type="STRING" id="1379870.SD10_02850"/>
<evidence type="ECO:0008006" key="6">
    <source>
        <dbReference type="Google" id="ProtNLM"/>
    </source>
</evidence>
<dbReference type="PATRIC" id="fig|1379870.5.peg.628"/>
<dbReference type="SUPFAM" id="SSF52172">
    <property type="entry name" value="CheY-like"/>
    <property type="match status" value="1"/>
</dbReference>
<dbReference type="PANTHER" id="PTHR37299">
    <property type="entry name" value="TRANSCRIPTIONAL REGULATOR-RELATED"/>
    <property type="match status" value="1"/>
</dbReference>
<dbReference type="KEGG" id="srd:SD10_02850"/>
<dbReference type="Gene3D" id="3.40.50.2300">
    <property type="match status" value="1"/>
</dbReference>
<evidence type="ECO:0000313" key="4">
    <source>
        <dbReference type="EMBL" id="AKD54003.1"/>
    </source>
</evidence>
<proteinExistence type="predicted"/>
<dbReference type="InterPro" id="IPR011006">
    <property type="entry name" value="CheY-like_superfamily"/>
</dbReference>
<keyword evidence="1" id="KW-0597">Phosphoprotein</keyword>
<dbReference type="Gene3D" id="2.40.50.1020">
    <property type="entry name" value="LytTr DNA-binding domain"/>
    <property type="match status" value="1"/>
</dbReference>
<dbReference type="AlphaFoldDB" id="A0A0E3ZS81"/>
<dbReference type="RefSeq" id="WP_046375598.1">
    <property type="nucleotide sequence ID" value="NZ_CP010429.1"/>
</dbReference>
<reference evidence="4 5" key="1">
    <citation type="journal article" date="2014" name="Curr. Microbiol.">
        <title>Spirosoma radiotolerans sp. nov., a gamma-radiation-resistant bacterium isolated from gamma ray-irradiated soil.</title>
        <authorList>
            <person name="Lee J.J."/>
            <person name="Srinivasan S."/>
            <person name="Lim S."/>
            <person name="Joe M."/>
            <person name="Im S."/>
            <person name="Bae S.I."/>
            <person name="Park K.R."/>
            <person name="Han J.H."/>
            <person name="Park S.H."/>
            <person name="Joo B.M."/>
            <person name="Park S.J."/>
            <person name="Kim M.K."/>
        </authorList>
    </citation>
    <scope>NUCLEOTIDE SEQUENCE [LARGE SCALE GENOMIC DNA]</scope>
    <source>
        <strain evidence="4 5">DG5A</strain>
    </source>
</reference>
<feature type="modified residue" description="4-aspartylphosphate" evidence="1">
    <location>
        <position position="57"/>
    </location>
</feature>
<dbReference type="OrthoDB" id="983052at2"/>
<dbReference type="InterPro" id="IPR046947">
    <property type="entry name" value="LytR-like"/>
</dbReference>
<gene>
    <name evidence="4" type="ORF">SD10_02850</name>
</gene>
<dbReference type="Proteomes" id="UP000033054">
    <property type="component" value="Chromosome"/>
</dbReference>
<evidence type="ECO:0000313" key="5">
    <source>
        <dbReference type="Proteomes" id="UP000033054"/>
    </source>
</evidence>